<accession>A0A495B1G0</accession>
<dbReference type="PIRSF" id="PIRSF001220">
    <property type="entry name" value="L-ASNase_gatD"/>
    <property type="match status" value="1"/>
</dbReference>
<evidence type="ECO:0000313" key="8">
    <source>
        <dbReference type="EMBL" id="RKQ54817.1"/>
    </source>
</evidence>
<dbReference type="PIRSF" id="PIRSF500176">
    <property type="entry name" value="L_ASNase"/>
    <property type="match status" value="1"/>
</dbReference>
<dbReference type="SMART" id="SM00870">
    <property type="entry name" value="Asparaginase"/>
    <property type="match status" value="1"/>
</dbReference>
<evidence type="ECO:0000256" key="3">
    <source>
        <dbReference type="PIRSR" id="PIRSR001220-2"/>
    </source>
</evidence>
<name>A0A495B1G0_VOGIN</name>
<evidence type="ECO:0000259" key="7">
    <source>
        <dbReference type="Pfam" id="PF17763"/>
    </source>
</evidence>
<feature type="domain" description="Asparaginase/glutaminase C-terminal" evidence="7">
    <location>
        <begin position="212"/>
        <end position="318"/>
    </location>
</feature>
<evidence type="ECO:0000256" key="2">
    <source>
        <dbReference type="PIRSR" id="PIRSR001220-1"/>
    </source>
</evidence>
<dbReference type="Gene3D" id="3.40.50.1170">
    <property type="entry name" value="L-asparaginase, N-terminal domain"/>
    <property type="match status" value="1"/>
</dbReference>
<dbReference type="CDD" id="cd08963">
    <property type="entry name" value="L-asparaginase_I"/>
    <property type="match status" value="1"/>
</dbReference>
<evidence type="ECO:0000256" key="1">
    <source>
        <dbReference type="ARBA" id="ARBA00010518"/>
    </source>
</evidence>
<feature type="binding site" evidence="3">
    <location>
        <begin position="85"/>
        <end position="86"/>
    </location>
    <ligand>
        <name>substrate</name>
    </ligand>
</feature>
<dbReference type="GO" id="GO:0004067">
    <property type="term" value="F:asparaginase activity"/>
    <property type="evidence" value="ECO:0007669"/>
    <property type="project" value="UniProtKB-UniRule"/>
</dbReference>
<dbReference type="PROSITE" id="PS00144">
    <property type="entry name" value="ASN_GLN_ASE_1"/>
    <property type="match status" value="1"/>
</dbReference>
<dbReference type="RefSeq" id="WP_245961172.1">
    <property type="nucleotide sequence ID" value="NZ_RBID01000018.1"/>
</dbReference>
<dbReference type="SUPFAM" id="SSF53774">
    <property type="entry name" value="Glutaminase/Asparaginase"/>
    <property type="match status" value="1"/>
</dbReference>
<dbReference type="PRINTS" id="PR00139">
    <property type="entry name" value="ASNGLNASE"/>
</dbReference>
<dbReference type="SFLD" id="SFLDS00057">
    <property type="entry name" value="Glutaminase/Asparaginase"/>
    <property type="match status" value="1"/>
</dbReference>
<organism evidence="8 9">
    <name type="scientific">Vogesella indigofera</name>
    <name type="common">Pseudomonas indigofera</name>
    <dbReference type="NCBI Taxonomy" id="45465"/>
    <lineage>
        <taxon>Bacteria</taxon>
        <taxon>Pseudomonadati</taxon>
        <taxon>Pseudomonadota</taxon>
        <taxon>Betaproteobacteria</taxon>
        <taxon>Neisseriales</taxon>
        <taxon>Chromobacteriaceae</taxon>
        <taxon>Vogesella</taxon>
    </lineage>
</organism>
<dbReference type="Pfam" id="PF00710">
    <property type="entry name" value="Asparaginase"/>
    <property type="match status" value="1"/>
</dbReference>
<dbReference type="PROSITE" id="PS00917">
    <property type="entry name" value="ASN_GLN_ASE_2"/>
    <property type="match status" value="1"/>
</dbReference>
<dbReference type="InterPro" id="IPR036152">
    <property type="entry name" value="Asp/glu_Ase-like_sf"/>
</dbReference>
<protein>
    <submittedName>
        <fullName evidence="8">Asparaginase</fullName>
    </submittedName>
</protein>
<dbReference type="Pfam" id="PF17763">
    <property type="entry name" value="Asparaginase_C"/>
    <property type="match status" value="1"/>
</dbReference>
<dbReference type="Gene3D" id="3.40.50.40">
    <property type="match status" value="1"/>
</dbReference>
<feature type="active site" evidence="5">
    <location>
        <position position="85"/>
    </location>
</feature>
<dbReference type="InterPro" id="IPR020827">
    <property type="entry name" value="Asparaginase/glutaminase_AS1"/>
</dbReference>
<dbReference type="AlphaFoldDB" id="A0A495B1G0"/>
<dbReference type="InterPro" id="IPR027475">
    <property type="entry name" value="Asparaginase/glutaminase_AS2"/>
</dbReference>
<evidence type="ECO:0000256" key="4">
    <source>
        <dbReference type="PROSITE-ProRule" id="PRU10099"/>
    </source>
</evidence>
<dbReference type="Proteomes" id="UP000279384">
    <property type="component" value="Unassembled WGS sequence"/>
</dbReference>
<feature type="active site" description="O-isoaspartyl threonine intermediate" evidence="2">
    <location>
        <position position="12"/>
    </location>
</feature>
<sequence length="332" mass="34927">MKRLLILYTGGTIGMDHTPEGLAPVPGFLPQQLARLARDGVSWEVREYAPLLDSSAITLADWQRLVADIAANHDAFDGFVVIHGTDTMAYTASVLAFCLQGLAKPVVVTGSQLPLVHPRSDGWGNLADAIEAACQSELHEVAISFNRLLLRGVRARKLDAASFAGFDSPNAPPLAQFGIQPQWHRAGWRQASGPFRPQLPASPDIRCGMLLPGAMAAAFGRWLAQDTPQAAILLSYGNGNTPADTELLAGVQAASARGCVVLNLTQCVRGAVAVGAYAASQPLAQAGAVAGGDMTPEAAQAKLLWLLSQPLSPAEVRARLAEDCRGELTPAA</sequence>
<dbReference type="InterPro" id="IPR027474">
    <property type="entry name" value="L-asparaginase_N"/>
</dbReference>
<feature type="domain" description="L-asparaginase N-terminal" evidence="6">
    <location>
        <begin position="3"/>
        <end position="185"/>
    </location>
</feature>
<dbReference type="InterPro" id="IPR006034">
    <property type="entry name" value="Asparaginase/glutaminase-like"/>
</dbReference>
<dbReference type="InterPro" id="IPR041725">
    <property type="entry name" value="L-asparaginase_I"/>
</dbReference>
<feature type="active site" evidence="4">
    <location>
        <position position="12"/>
    </location>
</feature>
<gene>
    <name evidence="8" type="ORF">C8E02_3078</name>
</gene>
<dbReference type="PROSITE" id="PS51732">
    <property type="entry name" value="ASN_GLN_ASE_3"/>
    <property type="match status" value="1"/>
</dbReference>
<dbReference type="InterPro" id="IPR037152">
    <property type="entry name" value="L-asparaginase_N_sf"/>
</dbReference>
<comment type="caution">
    <text evidence="8">The sequence shown here is derived from an EMBL/GenBank/DDBJ whole genome shotgun (WGS) entry which is preliminary data.</text>
</comment>
<dbReference type="EMBL" id="RBID01000018">
    <property type="protein sequence ID" value="RKQ54817.1"/>
    <property type="molecule type" value="Genomic_DNA"/>
</dbReference>
<dbReference type="GO" id="GO:0006520">
    <property type="term" value="P:amino acid metabolic process"/>
    <property type="evidence" value="ECO:0007669"/>
    <property type="project" value="InterPro"/>
</dbReference>
<evidence type="ECO:0000313" key="9">
    <source>
        <dbReference type="Proteomes" id="UP000279384"/>
    </source>
</evidence>
<dbReference type="PANTHER" id="PTHR11707">
    <property type="entry name" value="L-ASPARAGINASE"/>
    <property type="match status" value="1"/>
</dbReference>
<dbReference type="PANTHER" id="PTHR11707:SF28">
    <property type="entry name" value="60 KDA LYSOPHOSPHOLIPASE"/>
    <property type="match status" value="1"/>
</dbReference>
<proteinExistence type="inferred from homology"/>
<evidence type="ECO:0000256" key="5">
    <source>
        <dbReference type="PROSITE-ProRule" id="PRU10100"/>
    </source>
</evidence>
<dbReference type="InterPro" id="IPR040919">
    <property type="entry name" value="Asparaginase_C"/>
</dbReference>
<evidence type="ECO:0000259" key="6">
    <source>
        <dbReference type="Pfam" id="PF00710"/>
    </source>
</evidence>
<feature type="binding site" evidence="3">
    <location>
        <position position="54"/>
    </location>
    <ligand>
        <name>substrate</name>
    </ligand>
</feature>
<dbReference type="InterPro" id="IPR027473">
    <property type="entry name" value="L-asparaginase_C"/>
</dbReference>
<comment type="similarity">
    <text evidence="1">Belongs to the asparaginase 1 family.</text>
</comment>
<reference evidence="8 9" key="1">
    <citation type="submission" date="2018-10" db="EMBL/GenBank/DDBJ databases">
        <title>Genomic Encyclopedia of Type Strains, Phase IV (KMG-IV): sequencing the most valuable type-strain genomes for metagenomic binning, comparative biology and taxonomic classification.</title>
        <authorList>
            <person name="Goeker M."/>
        </authorList>
    </citation>
    <scope>NUCLEOTIDE SEQUENCE [LARGE SCALE GENOMIC DNA]</scope>
    <source>
        <strain evidence="8 9">DSM 3303</strain>
    </source>
</reference>